<dbReference type="EMBL" id="CP013387">
    <property type="protein sequence ID" value="AOJ04395.1"/>
    <property type="molecule type" value="Genomic_DNA"/>
</dbReference>
<evidence type="ECO:0000313" key="1">
    <source>
        <dbReference type="EMBL" id="AOJ04395.1"/>
    </source>
</evidence>
<dbReference type="Proteomes" id="UP000062519">
    <property type="component" value="Chromosome 2"/>
</dbReference>
<evidence type="ECO:0000313" key="2">
    <source>
        <dbReference type="Proteomes" id="UP000062519"/>
    </source>
</evidence>
<gene>
    <name evidence="1" type="ORF">WS70_21395</name>
</gene>
<keyword evidence="2" id="KW-1185">Reference proteome</keyword>
<dbReference type="KEGG" id="buu:WS70_21395"/>
<organism evidence="1 2">
    <name type="scientific">Burkholderia mayonis</name>
    <dbReference type="NCBI Taxonomy" id="1385591"/>
    <lineage>
        <taxon>Bacteria</taxon>
        <taxon>Pseudomonadati</taxon>
        <taxon>Pseudomonadota</taxon>
        <taxon>Betaproteobacteria</taxon>
        <taxon>Burkholderiales</taxon>
        <taxon>Burkholderiaceae</taxon>
        <taxon>Burkholderia</taxon>
        <taxon>pseudomallei group</taxon>
    </lineage>
</organism>
<dbReference type="AlphaFoldDB" id="A0A1B4FL59"/>
<sequence length="110" mass="12303">MFRFDHSPITGVIDAMRQSRSFILLDGGNDEVGAFGVTIVDVTDIGIAQDVLRNREKRLTEALAELTASHVELFELNRQLAVGIVLEINNPVQARAHRRLPRVLHRPNPP</sequence>
<reference evidence="1 2" key="1">
    <citation type="submission" date="2015-12" db="EMBL/GenBank/DDBJ databases">
        <title>Diversity of Burkholderia near neighbor genomes.</title>
        <authorList>
            <person name="Sahl J."/>
            <person name="Wagner D."/>
            <person name="Keim P."/>
        </authorList>
    </citation>
    <scope>NUCLEOTIDE SEQUENCE [LARGE SCALE GENOMIC DNA]</scope>
    <source>
        <strain evidence="1 2">BDU6</strain>
    </source>
</reference>
<proteinExistence type="predicted"/>
<accession>A0A1B4FL59</accession>
<name>A0A1B4FL59_9BURK</name>
<protein>
    <submittedName>
        <fullName evidence="1">Uncharacterized protein</fullName>
    </submittedName>
</protein>